<dbReference type="EMBL" id="KI517809">
    <property type="protein sequence ID" value="ESQ30656.1"/>
    <property type="molecule type" value="Genomic_DNA"/>
</dbReference>
<reference evidence="1 2" key="1">
    <citation type="journal article" date="2013" name="Front. Plant Sci.">
        <title>The Reference Genome of the Halophytic Plant Eutrema salsugineum.</title>
        <authorList>
            <person name="Yang R."/>
            <person name="Jarvis D.E."/>
            <person name="Chen H."/>
            <person name="Beilstein M.A."/>
            <person name="Grimwood J."/>
            <person name="Jenkins J."/>
            <person name="Shu S."/>
            <person name="Prochnik S."/>
            <person name="Xin M."/>
            <person name="Ma C."/>
            <person name="Schmutz J."/>
            <person name="Wing R.A."/>
            <person name="Mitchell-Olds T."/>
            <person name="Schumaker K.S."/>
            <person name="Wang X."/>
        </authorList>
    </citation>
    <scope>NUCLEOTIDE SEQUENCE [LARGE SCALE GENOMIC DNA]</scope>
</reference>
<protein>
    <submittedName>
        <fullName evidence="1">Uncharacterized protein</fullName>
    </submittedName>
</protein>
<proteinExistence type="predicted"/>
<keyword evidence="2" id="KW-1185">Reference proteome</keyword>
<dbReference type="Gramene" id="ESQ30656">
    <property type="protein sequence ID" value="ESQ30656"/>
    <property type="gene ID" value="EUTSA_v10012098mg"/>
</dbReference>
<dbReference type="Proteomes" id="UP000030689">
    <property type="component" value="Unassembled WGS sequence"/>
</dbReference>
<gene>
    <name evidence="1" type="ORF">EUTSA_v10012098mg</name>
</gene>
<dbReference type="KEGG" id="eus:EUTSA_v10012098mg"/>
<accession>V4MH75</accession>
<organism evidence="1 2">
    <name type="scientific">Eutrema salsugineum</name>
    <name type="common">Saltwater cress</name>
    <name type="synonym">Sisymbrium salsugineum</name>
    <dbReference type="NCBI Taxonomy" id="72664"/>
    <lineage>
        <taxon>Eukaryota</taxon>
        <taxon>Viridiplantae</taxon>
        <taxon>Streptophyta</taxon>
        <taxon>Embryophyta</taxon>
        <taxon>Tracheophyta</taxon>
        <taxon>Spermatophyta</taxon>
        <taxon>Magnoliopsida</taxon>
        <taxon>eudicotyledons</taxon>
        <taxon>Gunneridae</taxon>
        <taxon>Pentapetalae</taxon>
        <taxon>rosids</taxon>
        <taxon>malvids</taxon>
        <taxon>Brassicales</taxon>
        <taxon>Brassicaceae</taxon>
        <taxon>Eutremeae</taxon>
        <taxon>Eutrema</taxon>
    </lineage>
</organism>
<evidence type="ECO:0000313" key="1">
    <source>
        <dbReference type="EMBL" id="ESQ30656.1"/>
    </source>
</evidence>
<dbReference type="AlphaFoldDB" id="V4MH75"/>
<sequence>MNESCDNYSANVTILNDLENHDIESPWALQWSWTEDEILLSTVGVKGKQHVAVKGKKHANNSVGGYTFNYVKIEPNRCKGCVIPSSFREADLAKSSSSFQINVGRAGIGYNKPCGNGVGYFEWPRSVSFTSPRTNYICLPLISSKTRGYMSKYLEYELRCLPNQHWRKSHLSI</sequence>
<name>V4MH75_EUTSA</name>
<evidence type="ECO:0000313" key="2">
    <source>
        <dbReference type="Proteomes" id="UP000030689"/>
    </source>
</evidence>